<evidence type="ECO:0000259" key="4">
    <source>
        <dbReference type="PROSITE" id="PS50949"/>
    </source>
</evidence>
<keyword evidence="1" id="KW-0805">Transcription regulation</keyword>
<evidence type="ECO:0000313" key="5">
    <source>
        <dbReference type="EMBL" id="NNU42042.1"/>
    </source>
</evidence>
<dbReference type="Pfam" id="PF07729">
    <property type="entry name" value="FCD"/>
    <property type="match status" value="1"/>
</dbReference>
<dbReference type="SUPFAM" id="SSF48008">
    <property type="entry name" value="GntR ligand-binding domain-like"/>
    <property type="match status" value="1"/>
</dbReference>
<dbReference type="SUPFAM" id="SSF46785">
    <property type="entry name" value="Winged helix' DNA-binding domain"/>
    <property type="match status" value="1"/>
</dbReference>
<dbReference type="PROSITE" id="PS50949">
    <property type="entry name" value="HTH_GNTR"/>
    <property type="match status" value="1"/>
</dbReference>
<evidence type="ECO:0000313" key="6">
    <source>
        <dbReference type="Proteomes" id="UP000552954"/>
    </source>
</evidence>
<evidence type="ECO:0000256" key="1">
    <source>
        <dbReference type="ARBA" id="ARBA00023015"/>
    </source>
</evidence>
<proteinExistence type="predicted"/>
<reference evidence="5 6" key="1">
    <citation type="submission" date="2020-05" db="EMBL/GenBank/DDBJ databases">
        <authorList>
            <person name="Khan S.A."/>
            <person name="Jeon C.O."/>
            <person name="Chun B.H."/>
        </authorList>
    </citation>
    <scope>NUCLEOTIDE SEQUENCE [LARGE SCALE GENOMIC DNA]</scope>
    <source>
        <strain evidence="5 6">B156</strain>
    </source>
</reference>
<dbReference type="SMART" id="SM00345">
    <property type="entry name" value="HTH_GNTR"/>
    <property type="match status" value="1"/>
</dbReference>
<dbReference type="Pfam" id="PF00392">
    <property type="entry name" value="GntR"/>
    <property type="match status" value="1"/>
</dbReference>
<comment type="caution">
    <text evidence="5">The sequence shown here is derived from an EMBL/GenBank/DDBJ whole genome shotgun (WGS) entry which is preliminary data.</text>
</comment>
<dbReference type="GO" id="GO:0003700">
    <property type="term" value="F:DNA-binding transcription factor activity"/>
    <property type="evidence" value="ECO:0007669"/>
    <property type="project" value="InterPro"/>
</dbReference>
<feature type="domain" description="HTH gntR-type" evidence="4">
    <location>
        <begin position="22"/>
        <end position="89"/>
    </location>
</feature>
<dbReference type="RefSeq" id="WP_171556446.1">
    <property type="nucleotide sequence ID" value="NZ_JABFCS010000001.1"/>
</dbReference>
<dbReference type="InterPro" id="IPR008920">
    <property type="entry name" value="TF_FadR/GntR_C"/>
</dbReference>
<reference evidence="5 6" key="2">
    <citation type="submission" date="2020-06" db="EMBL/GenBank/DDBJ databases">
        <title>Ramlibacter rhizophilus sp. nov., isolated from rhizosphere soil of national flower Mugunghwa from South Korea.</title>
        <authorList>
            <person name="Zheng-Fei Y."/>
            <person name="Huan T."/>
        </authorList>
    </citation>
    <scope>NUCLEOTIDE SEQUENCE [LARGE SCALE GENOMIC DNA]</scope>
    <source>
        <strain evidence="5 6">B156</strain>
    </source>
</reference>
<dbReference type="InterPro" id="IPR011711">
    <property type="entry name" value="GntR_C"/>
</dbReference>
<dbReference type="PRINTS" id="PR00035">
    <property type="entry name" value="HTHGNTR"/>
</dbReference>
<dbReference type="Gene3D" id="1.10.10.10">
    <property type="entry name" value="Winged helix-like DNA-binding domain superfamily/Winged helix DNA-binding domain"/>
    <property type="match status" value="1"/>
</dbReference>
<dbReference type="PANTHER" id="PTHR43537:SF5">
    <property type="entry name" value="UXU OPERON TRANSCRIPTIONAL REGULATOR"/>
    <property type="match status" value="1"/>
</dbReference>
<protein>
    <submittedName>
        <fullName evidence="5">GntR family transcriptional regulator</fullName>
    </submittedName>
</protein>
<evidence type="ECO:0000256" key="2">
    <source>
        <dbReference type="ARBA" id="ARBA00023125"/>
    </source>
</evidence>
<dbReference type="Gene3D" id="1.20.120.530">
    <property type="entry name" value="GntR ligand-binding domain-like"/>
    <property type="match status" value="1"/>
</dbReference>
<dbReference type="InterPro" id="IPR036388">
    <property type="entry name" value="WH-like_DNA-bd_sf"/>
</dbReference>
<name>A0A849K0J3_9BURK</name>
<dbReference type="InterPro" id="IPR036390">
    <property type="entry name" value="WH_DNA-bd_sf"/>
</dbReference>
<dbReference type="EMBL" id="JABFCS010000001">
    <property type="protein sequence ID" value="NNU42042.1"/>
    <property type="molecule type" value="Genomic_DNA"/>
</dbReference>
<dbReference type="InterPro" id="IPR000524">
    <property type="entry name" value="Tscrpt_reg_HTH_GntR"/>
</dbReference>
<sequence length="238" mass="26591">MARPRPQIPLLAPAAAPDEQRGAIGRSAYQTLRGAILDCTFAPGMALSEQSVSEQLQISRAPVREAFRRLVMEGLLESAPQRGTYVARLHRGRIADAIFVREAIECRAAELAAKAPVAQRRGLEAIVQRQARAQARRDYGEHLAADEEFHHRILELAGHPHAWPALRLARLGMNRIRHLAIPVVGSPRLAVDHHRAIVRAIVEGDARSASRLMRLHIHSPLDYLEAIRREHPEYFEDG</sequence>
<dbReference type="AlphaFoldDB" id="A0A849K0J3"/>
<dbReference type="SMART" id="SM00895">
    <property type="entry name" value="FCD"/>
    <property type="match status" value="1"/>
</dbReference>
<gene>
    <name evidence="5" type="ORF">HK415_01015</name>
</gene>
<keyword evidence="3" id="KW-0804">Transcription</keyword>
<accession>A0A849K0J3</accession>
<dbReference type="Proteomes" id="UP000552954">
    <property type="component" value="Unassembled WGS sequence"/>
</dbReference>
<keyword evidence="6" id="KW-1185">Reference proteome</keyword>
<dbReference type="GO" id="GO:0003677">
    <property type="term" value="F:DNA binding"/>
    <property type="evidence" value="ECO:0007669"/>
    <property type="project" value="UniProtKB-KW"/>
</dbReference>
<keyword evidence="2" id="KW-0238">DNA-binding</keyword>
<dbReference type="CDD" id="cd07377">
    <property type="entry name" value="WHTH_GntR"/>
    <property type="match status" value="1"/>
</dbReference>
<evidence type="ECO:0000256" key="3">
    <source>
        <dbReference type="ARBA" id="ARBA00023163"/>
    </source>
</evidence>
<dbReference type="PANTHER" id="PTHR43537">
    <property type="entry name" value="TRANSCRIPTIONAL REGULATOR, GNTR FAMILY"/>
    <property type="match status" value="1"/>
</dbReference>
<organism evidence="5 6">
    <name type="scientific">Ramlibacter montanisoli</name>
    <dbReference type="NCBI Taxonomy" id="2732512"/>
    <lineage>
        <taxon>Bacteria</taxon>
        <taxon>Pseudomonadati</taxon>
        <taxon>Pseudomonadota</taxon>
        <taxon>Betaproteobacteria</taxon>
        <taxon>Burkholderiales</taxon>
        <taxon>Comamonadaceae</taxon>
        <taxon>Ramlibacter</taxon>
    </lineage>
</organism>